<protein>
    <submittedName>
        <fullName evidence="1">Uncharacterized protein</fullName>
    </submittedName>
</protein>
<keyword evidence="2" id="KW-1185">Reference proteome</keyword>
<comment type="caution">
    <text evidence="1">The sequence shown here is derived from an EMBL/GenBank/DDBJ whole genome shotgun (WGS) entry which is preliminary data.</text>
</comment>
<accession>A0A9P6KXZ3</accession>
<dbReference type="Proteomes" id="UP000740883">
    <property type="component" value="Unassembled WGS sequence"/>
</dbReference>
<dbReference type="AlphaFoldDB" id="A0A9P6KXZ3"/>
<reference evidence="1 2" key="1">
    <citation type="journal article" date="2020" name="Genome Biol. Evol.">
        <title>Comparative genomics of strictly vertically transmitted, feminizing microsporidia endosymbionts of amphipod crustaceans.</title>
        <authorList>
            <person name="Cormier A."/>
            <person name="Chebbi M.A."/>
            <person name="Giraud I."/>
            <person name="Wattier R."/>
            <person name="Teixeira M."/>
            <person name="Gilbert C."/>
            <person name="Rigaud T."/>
            <person name="Cordaux R."/>
        </authorList>
    </citation>
    <scope>NUCLEOTIDE SEQUENCE [LARGE SCALE GENOMIC DNA]</scope>
    <source>
        <strain evidence="1 2">Ou3-Ou53</strain>
    </source>
</reference>
<organism evidence="1 2">
    <name type="scientific">Nosema granulosis</name>
    <dbReference type="NCBI Taxonomy" id="83296"/>
    <lineage>
        <taxon>Eukaryota</taxon>
        <taxon>Fungi</taxon>
        <taxon>Fungi incertae sedis</taxon>
        <taxon>Microsporidia</taxon>
        <taxon>Nosematidae</taxon>
        <taxon>Nosema</taxon>
    </lineage>
</organism>
<name>A0A9P6KXZ3_9MICR</name>
<proteinExistence type="predicted"/>
<sequence>MNFLLFLDISICSIVNILHEGDENLRLVVIKKENGGKIVRLVNTNGKLNFDYTDSFEVLDAPSKIMTDEGFICGKLTDSGVVFCNKEQTEKSIFTFENSGKGFKVKADNGQCLTKTAKDGTTNGFYVNLRACNSSVEQKFIKSEIKRSSHAGSKYEHHLNDIDPQNIMYGAFDPYNFMSNGYRTSKQQKYFSGIENDIGLATRKTTSSRSYKRFSD</sequence>
<evidence type="ECO:0000313" key="1">
    <source>
        <dbReference type="EMBL" id="KAF9761414.1"/>
    </source>
</evidence>
<dbReference type="EMBL" id="SBJO01000341">
    <property type="protein sequence ID" value="KAF9761414.1"/>
    <property type="molecule type" value="Genomic_DNA"/>
</dbReference>
<gene>
    <name evidence="1" type="ORF">NGRA_2665</name>
</gene>
<evidence type="ECO:0000313" key="2">
    <source>
        <dbReference type="Proteomes" id="UP000740883"/>
    </source>
</evidence>